<dbReference type="Proteomes" id="UP000756132">
    <property type="component" value="Chromosome 9"/>
</dbReference>
<dbReference type="GeneID" id="71989101"/>
<proteinExistence type="predicted"/>
<sequence length="245" mass="27343">MIPKVPWLRVMVSCWYIECSSRFDLFEGYGKDLAAHTMVCSAPVYLEHNPAQANSYTTLTSMALTNNEWTVGLPADFAKNLFESGEHADMVIKTPTHDFKVHQACVSARSPELARRVASAPIQAIGDLRGPLLFIEDPELTNSHMSCEDTIQVVLRWSYGLSNPSLQLPHGHTADDIVENFMRILPVRNAAAMYGIDDFLHYASSIIKKRLESCQSIAHLVKNVCGTVETTFWSRRSRGDVGSKI</sequence>
<dbReference type="InterPro" id="IPR011333">
    <property type="entry name" value="SKP1/BTB/POZ_sf"/>
</dbReference>
<evidence type="ECO:0000313" key="2">
    <source>
        <dbReference type="Proteomes" id="UP000756132"/>
    </source>
</evidence>
<dbReference type="KEGG" id="ffu:CLAFUR5_09223"/>
<protein>
    <recommendedName>
        <fullName evidence="3">BTB domain-containing protein</fullName>
    </recommendedName>
</protein>
<evidence type="ECO:0008006" key="3">
    <source>
        <dbReference type="Google" id="ProtNLM"/>
    </source>
</evidence>
<gene>
    <name evidence="1" type="ORF">CLAFUR5_09223</name>
</gene>
<dbReference type="Gene3D" id="3.30.710.10">
    <property type="entry name" value="Potassium Channel Kv1.1, Chain A"/>
    <property type="match status" value="1"/>
</dbReference>
<reference evidence="1" key="2">
    <citation type="journal article" date="2022" name="Microb. Genom.">
        <title>A chromosome-scale genome assembly of the tomato pathogen Cladosporium fulvum reveals a compartmentalized genome architecture and the presence of a dispensable chromosome.</title>
        <authorList>
            <person name="Zaccaron A.Z."/>
            <person name="Chen L.H."/>
            <person name="Samaras A."/>
            <person name="Stergiopoulos I."/>
        </authorList>
    </citation>
    <scope>NUCLEOTIDE SEQUENCE</scope>
    <source>
        <strain evidence="1">Race5_Kim</strain>
    </source>
</reference>
<keyword evidence="2" id="KW-1185">Reference proteome</keyword>
<reference evidence="1" key="1">
    <citation type="submission" date="2021-12" db="EMBL/GenBank/DDBJ databases">
        <authorList>
            <person name="Zaccaron A."/>
            <person name="Stergiopoulos I."/>
        </authorList>
    </citation>
    <scope>NUCLEOTIDE SEQUENCE</scope>
    <source>
        <strain evidence="1">Race5_Kim</strain>
    </source>
</reference>
<name>A0A9Q8PGQ9_PASFU</name>
<organism evidence="1 2">
    <name type="scientific">Passalora fulva</name>
    <name type="common">Tomato leaf mold</name>
    <name type="synonym">Cladosporium fulvum</name>
    <dbReference type="NCBI Taxonomy" id="5499"/>
    <lineage>
        <taxon>Eukaryota</taxon>
        <taxon>Fungi</taxon>
        <taxon>Dikarya</taxon>
        <taxon>Ascomycota</taxon>
        <taxon>Pezizomycotina</taxon>
        <taxon>Dothideomycetes</taxon>
        <taxon>Dothideomycetidae</taxon>
        <taxon>Mycosphaerellales</taxon>
        <taxon>Mycosphaerellaceae</taxon>
        <taxon>Fulvia</taxon>
    </lineage>
</organism>
<dbReference type="AlphaFoldDB" id="A0A9Q8PGQ9"/>
<dbReference type="RefSeq" id="XP_047766468.1">
    <property type="nucleotide sequence ID" value="XM_047908371.1"/>
</dbReference>
<dbReference type="EMBL" id="CP090171">
    <property type="protein sequence ID" value="UJO22102.1"/>
    <property type="molecule type" value="Genomic_DNA"/>
</dbReference>
<accession>A0A9Q8PGQ9</accession>
<evidence type="ECO:0000313" key="1">
    <source>
        <dbReference type="EMBL" id="UJO22102.1"/>
    </source>
</evidence>